<organism evidence="2 3">
    <name type="scientific">Corynebacterium matruchotii ATCC 33806</name>
    <dbReference type="NCBI Taxonomy" id="566549"/>
    <lineage>
        <taxon>Bacteria</taxon>
        <taxon>Bacillati</taxon>
        <taxon>Actinomycetota</taxon>
        <taxon>Actinomycetes</taxon>
        <taxon>Mycobacteriales</taxon>
        <taxon>Corynebacteriaceae</taxon>
        <taxon>Corynebacterium</taxon>
    </lineage>
</organism>
<accession>C0E5K9</accession>
<protein>
    <submittedName>
        <fullName evidence="2">Uncharacterized protein</fullName>
    </submittedName>
</protein>
<keyword evidence="1" id="KW-0812">Transmembrane</keyword>
<keyword evidence="1" id="KW-0472">Membrane</keyword>
<name>C0E5K9_9CORY</name>
<evidence type="ECO:0000313" key="3">
    <source>
        <dbReference type="Proteomes" id="UP000006247"/>
    </source>
</evidence>
<sequence>MMLANSWAASSELGAFEWVKSLPLGEIGGTLFGAGFLGTLFEAIFRKDQDEANARRFREIIQEQAPAIRDAVIDGFAIHPKDLQRVATPELLDEIAANVMSLRLGDAEFAREIYAPTSATKPSAPRKDGMMLKFAFGSLST</sequence>
<gene>
    <name evidence="2" type="ORF">CORMATOL_02299</name>
</gene>
<evidence type="ECO:0000313" key="2">
    <source>
        <dbReference type="EMBL" id="EEG26196.1"/>
    </source>
</evidence>
<keyword evidence="1" id="KW-1133">Transmembrane helix</keyword>
<proteinExistence type="predicted"/>
<feature type="transmembrane region" description="Helical" evidence="1">
    <location>
        <begin position="27"/>
        <end position="45"/>
    </location>
</feature>
<comment type="caution">
    <text evidence="2">The sequence shown here is derived from an EMBL/GenBank/DDBJ whole genome shotgun (WGS) entry which is preliminary data.</text>
</comment>
<evidence type="ECO:0000256" key="1">
    <source>
        <dbReference type="SAM" id="Phobius"/>
    </source>
</evidence>
<dbReference type="HOGENOM" id="CLU_1822146_0_0_11"/>
<dbReference type="Proteomes" id="UP000006247">
    <property type="component" value="Unassembled WGS sequence"/>
</dbReference>
<dbReference type="AlphaFoldDB" id="C0E5K9"/>
<reference evidence="2 3" key="1">
    <citation type="submission" date="2009-01" db="EMBL/GenBank/DDBJ databases">
        <authorList>
            <person name="Fulton L."/>
            <person name="Clifton S."/>
            <person name="Chinwalla A.T."/>
            <person name="Mitreva M."/>
            <person name="Sodergren E."/>
            <person name="Weinstock G."/>
            <person name="Clifton S."/>
            <person name="Dooling D.J."/>
            <person name="Fulton B."/>
            <person name="Minx P."/>
            <person name="Pepin K.H."/>
            <person name="Johnson M."/>
            <person name="Bhonagiri V."/>
            <person name="Nash W.E."/>
            <person name="Mardis E.R."/>
            <person name="Wilson R.K."/>
        </authorList>
    </citation>
    <scope>NUCLEOTIDE SEQUENCE [LARGE SCALE GENOMIC DNA]</scope>
    <source>
        <strain evidence="2 3">ATCC 33806</strain>
    </source>
</reference>
<dbReference type="EMBL" id="ACEB01000035">
    <property type="protein sequence ID" value="EEG26196.1"/>
    <property type="molecule type" value="Genomic_DNA"/>
</dbReference>